<dbReference type="AlphaFoldDB" id="A0A5C6B345"/>
<name>A0A5C6B345_9BACT</name>
<accession>A0A5C6B345</accession>
<sequence>MFGISSPDDLLLIESVAMVQQICTPVTVSFDDSAVADYFDDQIDEGHTPETCGRIWLHTHPGSSPLPSGTDEETFQRAFGTPDWAVMFIVARGGATYARLRMNVGPGCNKRLAVEVDYNTEFPETDQDLWESEYEAAVTVHDPFTRRPRTLTGDPFEWRDDTGWSESEWVAS</sequence>
<gene>
    <name evidence="1" type="ORF">Poly21_56200</name>
</gene>
<comment type="caution">
    <text evidence="1">The sequence shown here is derived from an EMBL/GenBank/DDBJ whole genome shotgun (WGS) entry which is preliminary data.</text>
</comment>
<dbReference type="Gene3D" id="3.40.140.10">
    <property type="entry name" value="Cytidine Deaminase, domain 2"/>
    <property type="match status" value="1"/>
</dbReference>
<reference evidence="1 2" key="1">
    <citation type="journal article" date="2020" name="Antonie Van Leeuwenhoek">
        <title>Rhodopirellula heiligendammensis sp. nov., Rhodopirellula pilleata sp. nov., and Rhodopirellula solitaria sp. nov. isolated from natural or artificial marine surfaces in Northern Germany and California, USA, and emended description of the genus Rhodopirellula.</title>
        <authorList>
            <person name="Kallscheuer N."/>
            <person name="Wiegand S."/>
            <person name="Jogler M."/>
            <person name="Boedeker C."/>
            <person name="Peeters S.H."/>
            <person name="Rast P."/>
            <person name="Heuer A."/>
            <person name="Jetten M.S.M."/>
            <person name="Rohde M."/>
            <person name="Jogler C."/>
        </authorList>
    </citation>
    <scope>NUCLEOTIDE SEQUENCE [LARGE SCALE GENOMIC DNA]</scope>
    <source>
        <strain evidence="1 2">Poly21</strain>
    </source>
</reference>
<dbReference type="Proteomes" id="UP000319908">
    <property type="component" value="Unassembled WGS sequence"/>
</dbReference>
<protein>
    <recommendedName>
        <fullName evidence="3">JAB domain-containing protein</fullName>
    </recommendedName>
</protein>
<proteinExistence type="predicted"/>
<evidence type="ECO:0008006" key="3">
    <source>
        <dbReference type="Google" id="ProtNLM"/>
    </source>
</evidence>
<organism evidence="1 2">
    <name type="scientific">Allorhodopirellula heiligendammensis</name>
    <dbReference type="NCBI Taxonomy" id="2714739"/>
    <lineage>
        <taxon>Bacteria</taxon>
        <taxon>Pseudomonadati</taxon>
        <taxon>Planctomycetota</taxon>
        <taxon>Planctomycetia</taxon>
        <taxon>Pirellulales</taxon>
        <taxon>Pirellulaceae</taxon>
        <taxon>Allorhodopirellula</taxon>
    </lineage>
</organism>
<evidence type="ECO:0000313" key="2">
    <source>
        <dbReference type="Proteomes" id="UP000319908"/>
    </source>
</evidence>
<dbReference type="SUPFAM" id="SSF102712">
    <property type="entry name" value="JAB1/MPN domain"/>
    <property type="match status" value="1"/>
</dbReference>
<evidence type="ECO:0000313" key="1">
    <source>
        <dbReference type="EMBL" id="TWU06553.1"/>
    </source>
</evidence>
<keyword evidence="2" id="KW-1185">Reference proteome</keyword>
<dbReference type="EMBL" id="SJPU01000012">
    <property type="protein sequence ID" value="TWU06553.1"/>
    <property type="molecule type" value="Genomic_DNA"/>
</dbReference>